<keyword evidence="2" id="KW-0229">DNA integration</keyword>
<evidence type="ECO:0000256" key="6">
    <source>
        <dbReference type="PROSITE-ProRule" id="PRU10137"/>
    </source>
</evidence>
<reference evidence="8 9" key="1">
    <citation type="submission" date="2017-02" db="EMBL/GenBank/DDBJ databases">
        <title>Paraburkholderia sophoroidis sp. nov. and Paraburkholderia steynii sp. nov. rhizobial symbionts of the fynbos legume Hypocalyptus sophoroides.</title>
        <authorList>
            <person name="Steenkamp E.T."/>
            <person name="Beukes C.W."/>
            <person name="Van Zyl E."/>
            <person name="Avontuur J."/>
            <person name="Chan W.Y."/>
            <person name="Hassen A."/>
            <person name="Palmer M."/>
            <person name="Mthombeni L."/>
            <person name="Phalane F."/>
            <person name="Sereme K."/>
            <person name="Venter S.N."/>
        </authorList>
    </citation>
    <scope>NUCLEOTIDE SEQUENCE [LARGE SCALE GENOMIC DNA]</scope>
    <source>
        <strain evidence="8 9">HC1.1ba</strain>
    </source>
</reference>
<proteinExistence type="inferred from homology"/>
<keyword evidence="9" id="KW-1185">Reference proteome</keyword>
<dbReference type="SMART" id="SM00857">
    <property type="entry name" value="Resolvase"/>
    <property type="match status" value="1"/>
</dbReference>
<dbReference type="Gene3D" id="1.10.10.60">
    <property type="entry name" value="Homeodomain-like"/>
    <property type="match status" value="1"/>
</dbReference>
<evidence type="ECO:0000313" key="8">
    <source>
        <dbReference type="EMBL" id="TCG08846.1"/>
    </source>
</evidence>
<comment type="similarity">
    <text evidence="1">Belongs to the site-specific recombinase resolvase family.</text>
</comment>
<dbReference type="GO" id="GO:0003677">
    <property type="term" value="F:DNA binding"/>
    <property type="evidence" value="ECO:0007669"/>
    <property type="project" value="UniProtKB-KW"/>
</dbReference>
<keyword evidence="4" id="KW-0233">DNA recombination</keyword>
<keyword evidence="3" id="KW-0238">DNA-binding</keyword>
<dbReference type="CDD" id="cd03768">
    <property type="entry name" value="SR_ResInv"/>
    <property type="match status" value="1"/>
</dbReference>
<evidence type="ECO:0000256" key="3">
    <source>
        <dbReference type="ARBA" id="ARBA00023125"/>
    </source>
</evidence>
<dbReference type="InterPro" id="IPR006120">
    <property type="entry name" value="Resolvase_HTH_dom"/>
</dbReference>
<evidence type="ECO:0000256" key="2">
    <source>
        <dbReference type="ARBA" id="ARBA00022908"/>
    </source>
</evidence>
<dbReference type="Pfam" id="PF00239">
    <property type="entry name" value="Resolvase"/>
    <property type="match status" value="1"/>
</dbReference>
<dbReference type="AlphaFoldDB" id="A0A4R0XEG7"/>
<dbReference type="Gene3D" id="3.40.50.1390">
    <property type="entry name" value="Resolvase, N-terminal catalytic domain"/>
    <property type="match status" value="1"/>
</dbReference>
<dbReference type="InterPro" id="IPR009057">
    <property type="entry name" value="Homeodomain-like_sf"/>
</dbReference>
<dbReference type="Pfam" id="PF02796">
    <property type="entry name" value="HTH_7"/>
    <property type="match status" value="1"/>
</dbReference>
<accession>A0A4R0XEG7</accession>
<evidence type="ECO:0000256" key="4">
    <source>
        <dbReference type="ARBA" id="ARBA00023172"/>
    </source>
</evidence>
<dbReference type="InterPro" id="IPR050639">
    <property type="entry name" value="SSR_resolvase"/>
</dbReference>
<dbReference type="SUPFAM" id="SSF53041">
    <property type="entry name" value="Resolvase-like"/>
    <property type="match status" value="1"/>
</dbReference>
<dbReference type="SUPFAM" id="SSF46689">
    <property type="entry name" value="Homeodomain-like"/>
    <property type="match status" value="1"/>
</dbReference>
<dbReference type="PANTHER" id="PTHR30461:SF26">
    <property type="entry name" value="RESOLVASE HOMOLOG YNEB"/>
    <property type="match status" value="1"/>
</dbReference>
<gene>
    <name evidence="8" type="ORF">BZM27_09350</name>
</gene>
<comment type="caution">
    <text evidence="8">The sequence shown here is derived from an EMBL/GenBank/DDBJ whole genome shotgun (WGS) entry which is preliminary data.</text>
</comment>
<organism evidence="8 9">
    <name type="scientific">Paraburkholderia steynii</name>
    <dbReference type="NCBI Taxonomy" id="1245441"/>
    <lineage>
        <taxon>Bacteria</taxon>
        <taxon>Pseudomonadati</taxon>
        <taxon>Pseudomonadota</taxon>
        <taxon>Betaproteobacteria</taxon>
        <taxon>Burkholderiales</taxon>
        <taxon>Burkholderiaceae</taxon>
        <taxon>Paraburkholderia</taxon>
    </lineage>
</organism>
<dbReference type="GO" id="GO:0015074">
    <property type="term" value="P:DNA integration"/>
    <property type="evidence" value="ECO:0007669"/>
    <property type="project" value="UniProtKB-KW"/>
</dbReference>
<evidence type="ECO:0000313" key="9">
    <source>
        <dbReference type="Proteomes" id="UP000294200"/>
    </source>
</evidence>
<dbReference type="InterPro" id="IPR036162">
    <property type="entry name" value="Resolvase-like_N_sf"/>
</dbReference>
<evidence type="ECO:0000256" key="5">
    <source>
        <dbReference type="PIRSR" id="PIRSR606118-50"/>
    </source>
</evidence>
<protein>
    <submittedName>
        <fullName evidence="8">Transposase</fullName>
    </submittedName>
</protein>
<evidence type="ECO:0000259" key="7">
    <source>
        <dbReference type="PROSITE" id="PS51736"/>
    </source>
</evidence>
<dbReference type="CDD" id="cd00569">
    <property type="entry name" value="HTH_Hin_like"/>
    <property type="match status" value="1"/>
</dbReference>
<dbReference type="EMBL" id="MWML01000024">
    <property type="protein sequence ID" value="TCG08846.1"/>
    <property type="molecule type" value="Genomic_DNA"/>
</dbReference>
<dbReference type="GO" id="GO:0000150">
    <property type="term" value="F:DNA strand exchange activity"/>
    <property type="evidence" value="ECO:0007669"/>
    <property type="project" value="InterPro"/>
</dbReference>
<evidence type="ECO:0000256" key="1">
    <source>
        <dbReference type="ARBA" id="ARBA00009913"/>
    </source>
</evidence>
<dbReference type="Proteomes" id="UP000294200">
    <property type="component" value="Unassembled WGS sequence"/>
</dbReference>
<dbReference type="PROSITE" id="PS00397">
    <property type="entry name" value="RECOMBINASES_1"/>
    <property type="match status" value="1"/>
</dbReference>
<dbReference type="InterPro" id="IPR006118">
    <property type="entry name" value="Recombinase_CS"/>
</dbReference>
<dbReference type="PROSITE" id="PS51736">
    <property type="entry name" value="RECOMBINASES_3"/>
    <property type="match status" value="1"/>
</dbReference>
<sequence length="194" mass="21479">MSKGQHIGYLRVSTSEQNTARQLVDLLHSLDEVFSDRVSGKSTDRPQLQAMLKHIRKGDTLHVHSLDRLARNTEDLLRLVRQIKAKGVTLHFAKEKITLDAVAADPMKAAMDDLTITIFGAIAQMERATLLERQREGIEQAKKAGKYRGRAPKPNAAQIADLRARCADGEEKAAVARSMGISRATLYRHIDSAG</sequence>
<feature type="active site" description="O-(5'-phospho-DNA)-serine intermediate" evidence="5 6">
    <location>
        <position position="13"/>
    </location>
</feature>
<feature type="domain" description="Resolvase/invertase-type recombinase catalytic" evidence="7">
    <location>
        <begin position="5"/>
        <end position="145"/>
    </location>
</feature>
<name>A0A4R0XEG7_9BURK</name>
<dbReference type="PANTHER" id="PTHR30461">
    <property type="entry name" value="DNA-INVERTASE FROM LAMBDOID PROPHAGE"/>
    <property type="match status" value="1"/>
</dbReference>
<dbReference type="InterPro" id="IPR006119">
    <property type="entry name" value="Resolv_N"/>
</dbReference>